<dbReference type="SUPFAM" id="SSF47598">
    <property type="entry name" value="Ribbon-helix-helix"/>
    <property type="match status" value="1"/>
</dbReference>
<dbReference type="AlphaFoldDB" id="A0A2R5FQ33"/>
<reference evidence="1 2" key="1">
    <citation type="submission" date="2017-06" db="EMBL/GenBank/DDBJ databases">
        <title>Genome sequencing of cyanobaciteial culture collection at National Institute for Environmental Studies (NIES).</title>
        <authorList>
            <person name="Hirose Y."/>
            <person name="Shimura Y."/>
            <person name="Fujisawa T."/>
            <person name="Nakamura Y."/>
            <person name="Kawachi M."/>
        </authorList>
    </citation>
    <scope>NUCLEOTIDE SEQUENCE [LARGE SCALE GENOMIC DNA]</scope>
    <source>
        <strain evidence="1 2">NIES-4072</strain>
    </source>
</reference>
<proteinExistence type="predicted"/>
<gene>
    <name evidence="1" type="ORF">NIES4072_45480</name>
</gene>
<keyword evidence="2" id="KW-1185">Reference proteome</keyword>
<evidence type="ECO:0000313" key="1">
    <source>
        <dbReference type="EMBL" id="GBG20866.1"/>
    </source>
</evidence>
<dbReference type="RefSeq" id="WP_109010868.1">
    <property type="nucleotide sequence ID" value="NZ_BDUD01000001.1"/>
</dbReference>
<dbReference type="InterPro" id="IPR010985">
    <property type="entry name" value="Ribbon_hlx_hlx"/>
</dbReference>
<dbReference type="OrthoDB" id="427269at2"/>
<sequence>MQVEKLSISLPASLVQFVEGYKVAHDCKSRSQVIEMALQLLRKQELELAYREASAEVDNDWDVTIIDGLIDETW</sequence>
<evidence type="ECO:0008006" key="3">
    <source>
        <dbReference type="Google" id="ProtNLM"/>
    </source>
</evidence>
<accession>A0A2R5FQ33</accession>
<organism evidence="1 2">
    <name type="scientific">Nostoc commune NIES-4072</name>
    <dbReference type="NCBI Taxonomy" id="2005467"/>
    <lineage>
        <taxon>Bacteria</taxon>
        <taxon>Bacillati</taxon>
        <taxon>Cyanobacteriota</taxon>
        <taxon>Cyanophyceae</taxon>
        <taxon>Nostocales</taxon>
        <taxon>Nostocaceae</taxon>
        <taxon>Nostoc</taxon>
    </lineage>
</organism>
<protein>
    <recommendedName>
        <fullName evidence="3">CopG family transcriptional regulator</fullName>
    </recommendedName>
</protein>
<dbReference type="EMBL" id="BDUD01000001">
    <property type="protein sequence ID" value="GBG20866.1"/>
    <property type="molecule type" value="Genomic_DNA"/>
</dbReference>
<name>A0A2R5FQ33_NOSCO</name>
<comment type="caution">
    <text evidence="1">The sequence shown here is derived from an EMBL/GenBank/DDBJ whole genome shotgun (WGS) entry which is preliminary data.</text>
</comment>
<dbReference type="Proteomes" id="UP000245124">
    <property type="component" value="Unassembled WGS sequence"/>
</dbReference>
<evidence type="ECO:0000313" key="2">
    <source>
        <dbReference type="Proteomes" id="UP000245124"/>
    </source>
</evidence>
<dbReference type="GO" id="GO:0006355">
    <property type="term" value="P:regulation of DNA-templated transcription"/>
    <property type="evidence" value="ECO:0007669"/>
    <property type="project" value="InterPro"/>
</dbReference>